<evidence type="ECO:0000259" key="2">
    <source>
        <dbReference type="Pfam" id="PF26616"/>
    </source>
</evidence>
<evidence type="ECO:0000256" key="1">
    <source>
        <dbReference type="SAM" id="Phobius"/>
    </source>
</evidence>
<keyword evidence="4" id="KW-1185">Reference proteome</keyword>
<feature type="domain" description="CorA-like transporter" evidence="2">
    <location>
        <begin position="126"/>
        <end position="340"/>
    </location>
</feature>
<organism evidence="3 4">
    <name type="scientific">Schizothecium vesticola</name>
    <dbReference type="NCBI Taxonomy" id="314040"/>
    <lineage>
        <taxon>Eukaryota</taxon>
        <taxon>Fungi</taxon>
        <taxon>Dikarya</taxon>
        <taxon>Ascomycota</taxon>
        <taxon>Pezizomycotina</taxon>
        <taxon>Sordariomycetes</taxon>
        <taxon>Sordariomycetidae</taxon>
        <taxon>Sordariales</taxon>
        <taxon>Schizotheciaceae</taxon>
        <taxon>Schizothecium</taxon>
    </lineage>
</organism>
<dbReference type="EMBL" id="JAUKUD010000002">
    <property type="protein sequence ID" value="KAK0750804.1"/>
    <property type="molecule type" value="Genomic_DNA"/>
</dbReference>
<dbReference type="Gene3D" id="1.20.58.340">
    <property type="entry name" value="Magnesium transport protein CorA, transmembrane region"/>
    <property type="match status" value="1"/>
</dbReference>
<evidence type="ECO:0000313" key="4">
    <source>
        <dbReference type="Proteomes" id="UP001172155"/>
    </source>
</evidence>
<keyword evidence="1" id="KW-0812">Transmembrane</keyword>
<comment type="caution">
    <text evidence="3">The sequence shown here is derived from an EMBL/GenBank/DDBJ whole genome shotgun (WGS) entry which is preliminary data.</text>
</comment>
<feature type="transmembrane region" description="Helical" evidence="1">
    <location>
        <begin position="516"/>
        <end position="541"/>
    </location>
</feature>
<dbReference type="InterPro" id="IPR058257">
    <property type="entry name" value="CorA-like_dom"/>
</dbReference>
<evidence type="ECO:0000313" key="3">
    <source>
        <dbReference type="EMBL" id="KAK0750804.1"/>
    </source>
</evidence>
<keyword evidence="1" id="KW-1133">Transmembrane helix</keyword>
<proteinExistence type="predicted"/>
<dbReference type="Proteomes" id="UP001172155">
    <property type="component" value="Unassembled WGS sequence"/>
</dbReference>
<protein>
    <recommendedName>
        <fullName evidence="2">CorA-like transporter domain-containing protein</fullName>
    </recommendedName>
</protein>
<sequence length="560" mass="63253">MAPGSPASARTENEAFCHSLLNFELYPDNLPQEEKPKLVSIFKRHFHQAKDTITLIPPTSGFRRKLVLRTVDLLISDRGNPKHLEASEERADEHITGISGPEVMKEFLGFKEHHDCSTQKTCSSASPFRSDPVVRFILVGTSAEGRLKITSEMLLQILTYHHVCPSFLQFISYNGSRPLTSGSDLLFGNLRCLKFFGGPDATVNALGRSGHHYQLVFEIKTVFNPQDWRDAAAAEDEEAVWLWPIMKTTVYHRFDVVTGTSLWIITTGDETTTRSAHVGPYDFRSVRNIVEVPDVKTETPICKRFTRSLDVMEWLMEWSLSEYSSYIAFLDGELGRLTERYTLGVDGGTSTTMTDPELKKVGRMIQSMDQLIVGLHANMRVYKALGTFYRSELFQDRELKKLKPEWITQSGGAPQRHAKNVASSLMNIHHQTNNMLERATVVHLMGTKRQDMVHRLIQSRNEQTTRDLSRITQNDSSTMKVFSNITLVLLPMSVVSTVFTTGIVDFRGEPGFVGQWSAAAFVWWISVTAAATLLVLGISVWKRRQLRLKDALRASEHACP</sequence>
<dbReference type="AlphaFoldDB" id="A0AA40F4A2"/>
<gene>
    <name evidence="3" type="ORF">B0T18DRAFT_57114</name>
</gene>
<name>A0AA40F4A2_9PEZI</name>
<keyword evidence="1" id="KW-0472">Membrane</keyword>
<reference evidence="3" key="1">
    <citation type="submission" date="2023-06" db="EMBL/GenBank/DDBJ databases">
        <title>Genome-scale phylogeny and comparative genomics of the fungal order Sordariales.</title>
        <authorList>
            <consortium name="Lawrence Berkeley National Laboratory"/>
            <person name="Hensen N."/>
            <person name="Bonometti L."/>
            <person name="Westerberg I."/>
            <person name="Brannstrom I.O."/>
            <person name="Guillou S."/>
            <person name="Cros-Aarteil S."/>
            <person name="Calhoun S."/>
            <person name="Haridas S."/>
            <person name="Kuo A."/>
            <person name="Mondo S."/>
            <person name="Pangilinan J."/>
            <person name="Riley R."/>
            <person name="LaButti K."/>
            <person name="Andreopoulos B."/>
            <person name="Lipzen A."/>
            <person name="Chen C."/>
            <person name="Yanf M."/>
            <person name="Daum C."/>
            <person name="Ng V."/>
            <person name="Clum A."/>
            <person name="Steindorff A."/>
            <person name="Ohm R."/>
            <person name="Martin F."/>
            <person name="Silar P."/>
            <person name="Natvig D."/>
            <person name="Lalanne C."/>
            <person name="Gautier V."/>
            <person name="Ament-velasquez S.L."/>
            <person name="Kruys A."/>
            <person name="Hutchinson M.I."/>
            <person name="Powell A.J."/>
            <person name="Barry K."/>
            <person name="Miller A.N."/>
            <person name="Grigoriev I.V."/>
            <person name="Debuchy R."/>
            <person name="Gladieux P."/>
            <person name="Thoren M.H."/>
            <person name="Johannesson H."/>
        </authorList>
    </citation>
    <scope>NUCLEOTIDE SEQUENCE</scope>
    <source>
        <strain evidence="3">SMH3187-1</strain>
    </source>
</reference>
<dbReference type="Pfam" id="PF26616">
    <property type="entry name" value="CorA-like"/>
    <property type="match status" value="1"/>
</dbReference>
<feature type="transmembrane region" description="Helical" evidence="1">
    <location>
        <begin position="481"/>
        <end position="504"/>
    </location>
</feature>
<accession>A0AA40F4A2</accession>